<keyword evidence="2 5" id="KW-0812">Transmembrane</keyword>
<evidence type="ECO:0000256" key="6">
    <source>
        <dbReference type="SAM" id="Phobius"/>
    </source>
</evidence>
<feature type="transmembrane region" description="Helical" evidence="6">
    <location>
        <begin position="277"/>
        <end position="301"/>
    </location>
</feature>
<dbReference type="RefSeq" id="WP_231482916.1">
    <property type="nucleotide sequence ID" value="NZ_BAAAZO010000006.1"/>
</dbReference>
<proteinExistence type="predicted"/>
<feature type="transmembrane region" description="Helical" evidence="6">
    <location>
        <begin position="195"/>
        <end position="218"/>
    </location>
</feature>
<evidence type="ECO:0000313" key="8">
    <source>
        <dbReference type="EMBL" id="GAA3615950.1"/>
    </source>
</evidence>
<dbReference type="EMBL" id="BAAAZO010000006">
    <property type="protein sequence ID" value="GAA3615950.1"/>
    <property type="molecule type" value="Genomic_DNA"/>
</dbReference>
<comment type="subcellular location">
    <subcellularLocation>
        <location evidence="1">Endomembrane system</location>
        <topology evidence="1">Multi-pass membrane protein</topology>
    </subcellularLocation>
    <subcellularLocation>
        <location evidence="5">Membrane</location>
        <topology evidence="5">Multi-pass membrane protein</topology>
    </subcellularLocation>
</comment>
<keyword evidence="9" id="KW-1185">Reference proteome</keyword>
<feature type="transmembrane region" description="Helical" evidence="6">
    <location>
        <begin position="450"/>
        <end position="470"/>
    </location>
</feature>
<dbReference type="PANTHER" id="PTHR22773">
    <property type="entry name" value="NADH DEHYDROGENASE"/>
    <property type="match status" value="1"/>
</dbReference>
<evidence type="ECO:0000259" key="7">
    <source>
        <dbReference type="Pfam" id="PF00361"/>
    </source>
</evidence>
<feature type="transmembrane region" description="Helical" evidence="6">
    <location>
        <begin position="238"/>
        <end position="257"/>
    </location>
</feature>
<dbReference type="Pfam" id="PF00361">
    <property type="entry name" value="Proton_antipo_M"/>
    <property type="match status" value="1"/>
</dbReference>
<dbReference type="InterPro" id="IPR001750">
    <property type="entry name" value="ND/Mrp_TM"/>
</dbReference>
<reference evidence="9" key="1">
    <citation type="journal article" date="2019" name="Int. J. Syst. Evol. Microbiol.">
        <title>The Global Catalogue of Microorganisms (GCM) 10K type strain sequencing project: providing services to taxonomists for standard genome sequencing and annotation.</title>
        <authorList>
            <consortium name="The Broad Institute Genomics Platform"/>
            <consortium name="The Broad Institute Genome Sequencing Center for Infectious Disease"/>
            <person name="Wu L."/>
            <person name="Ma J."/>
        </authorList>
    </citation>
    <scope>NUCLEOTIDE SEQUENCE [LARGE SCALE GENOMIC DNA]</scope>
    <source>
        <strain evidence="9">JCM 16902</strain>
    </source>
</reference>
<organism evidence="8 9">
    <name type="scientific">Kineosporia mesophila</name>
    <dbReference type="NCBI Taxonomy" id="566012"/>
    <lineage>
        <taxon>Bacteria</taxon>
        <taxon>Bacillati</taxon>
        <taxon>Actinomycetota</taxon>
        <taxon>Actinomycetes</taxon>
        <taxon>Kineosporiales</taxon>
        <taxon>Kineosporiaceae</taxon>
        <taxon>Kineosporia</taxon>
    </lineage>
</organism>
<feature type="transmembrane region" description="Helical" evidence="6">
    <location>
        <begin position="45"/>
        <end position="66"/>
    </location>
</feature>
<accession>A0ABP6ZQD1</accession>
<evidence type="ECO:0000256" key="5">
    <source>
        <dbReference type="RuleBase" id="RU000320"/>
    </source>
</evidence>
<protein>
    <submittedName>
        <fullName evidence="8">NADH-quinone oxidoreductase subunit N</fullName>
    </submittedName>
</protein>
<keyword evidence="4 6" id="KW-0472">Membrane</keyword>
<evidence type="ECO:0000256" key="1">
    <source>
        <dbReference type="ARBA" id="ARBA00004127"/>
    </source>
</evidence>
<name>A0ABP6ZQD1_9ACTN</name>
<gene>
    <name evidence="8" type="ORF">GCM10022223_35320</name>
</gene>
<evidence type="ECO:0000256" key="2">
    <source>
        <dbReference type="ARBA" id="ARBA00022692"/>
    </source>
</evidence>
<dbReference type="Proteomes" id="UP001501074">
    <property type="component" value="Unassembled WGS sequence"/>
</dbReference>
<feature type="transmembrane region" description="Helical" evidence="6">
    <location>
        <begin position="414"/>
        <end position="438"/>
    </location>
</feature>
<feature type="transmembrane region" description="Helical" evidence="6">
    <location>
        <begin position="18"/>
        <end position="39"/>
    </location>
</feature>
<feature type="transmembrane region" description="Helical" evidence="6">
    <location>
        <begin position="334"/>
        <end position="353"/>
    </location>
</feature>
<evidence type="ECO:0000256" key="4">
    <source>
        <dbReference type="ARBA" id="ARBA00023136"/>
    </source>
</evidence>
<evidence type="ECO:0000313" key="9">
    <source>
        <dbReference type="Proteomes" id="UP001501074"/>
    </source>
</evidence>
<feature type="transmembrane region" description="Helical" evidence="6">
    <location>
        <begin position="373"/>
        <end position="393"/>
    </location>
</feature>
<sequence length="523" mass="52667">MLTDITGTLTGVPRIDAVALLPVIAPVVALLLVLLIDAVRPVKPLLNLVTLAGLLTAAGGVAYLALEGTERSTACSIGVVVGTAGLSGPSPLPESLSPSDVGFGCSYLVSDLTLTGQAIVLVAAIGCLLLALDGPGAEDRTAHHTLLLATVAGATALAGARDLATLTVALETATLPAIGLIALRRDAQGAQAAVTLLLTAIASLGLLLLGIGLLFLATGSLYLSRIADVLASDPDEKVLVVAVAGAMFALAGIGFKISLVPFHQWTPDTYAGAPLPVAALLSTVSKAAGLTAAAVLLGIGLPALHDAWAPLIGVLAALTMTAGNLVALRQQVAVRLLAWSTVAQAGWVVLPLAASGTTRDGVREAVAASLGYLLAYVVAGLAVFAVVVLVARHHRAGEEHTLEAYRGLARTEPVASAVLAFALACLAGLPPGVMGLIAKVVALRPVVDAQLWPLAVVAALNVALALAYYLRWTALLLATTDQATPRWRLRPAEGIVLGGAAAGCVGLSIGAGTIAGLLPDLLR</sequence>
<feature type="transmembrane region" description="Helical" evidence="6">
    <location>
        <begin position="307"/>
        <end position="327"/>
    </location>
</feature>
<feature type="transmembrane region" description="Helical" evidence="6">
    <location>
        <begin position="112"/>
        <end position="132"/>
    </location>
</feature>
<feature type="domain" description="NADH:quinone oxidoreductase/Mrp antiporter transmembrane" evidence="7">
    <location>
        <begin position="160"/>
        <end position="459"/>
    </location>
</feature>
<evidence type="ECO:0000256" key="3">
    <source>
        <dbReference type="ARBA" id="ARBA00022989"/>
    </source>
</evidence>
<keyword evidence="3 6" id="KW-1133">Transmembrane helix</keyword>
<comment type="caution">
    <text evidence="8">The sequence shown here is derived from an EMBL/GenBank/DDBJ whole genome shotgun (WGS) entry which is preliminary data.</text>
</comment>
<feature type="transmembrane region" description="Helical" evidence="6">
    <location>
        <begin position="495"/>
        <end position="518"/>
    </location>
</feature>